<name>A0AAD9PQG1_ACRCE</name>
<dbReference type="AlphaFoldDB" id="A0AAD9PQG1"/>
<feature type="compositionally biased region" description="Polar residues" evidence="1">
    <location>
        <begin position="190"/>
        <end position="199"/>
    </location>
</feature>
<organism evidence="2 3">
    <name type="scientific">Acropora cervicornis</name>
    <name type="common">Staghorn coral</name>
    <dbReference type="NCBI Taxonomy" id="6130"/>
    <lineage>
        <taxon>Eukaryota</taxon>
        <taxon>Metazoa</taxon>
        <taxon>Cnidaria</taxon>
        <taxon>Anthozoa</taxon>
        <taxon>Hexacorallia</taxon>
        <taxon>Scleractinia</taxon>
        <taxon>Astrocoeniina</taxon>
        <taxon>Acroporidae</taxon>
        <taxon>Acropora</taxon>
    </lineage>
</organism>
<feature type="compositionally biased region" description="Acidic residues" evidence="1">
    <location>
        <begin position="217"/>
        <end position="234"/>
    </location>
</feature>
<evidence type="ECO:0000313" key="3">
    <source>
        <dbReference type="Proteomes" id="UP001249851"/>
    </source>
</evidence>
<keyword evidence="3" id="KW-1185">Reference proteome</keyword>
<reference evidence="2" key="1">
    <citation type="journal article" date="2023" name="G3 (Bethesda)">
        <title>Whole genome assembly and annotation of the endangered Caribbean coral Acropora cervicornis.</title>
        <authorList>
            <person name="Selwyn J.D."/>
            <person name="Vollmer S.V."/>
        </authorList>
    </citation>
    <scope>NUCLEOTIDE SEQUENCE</scope>
    <source>
        <strain evidence="2">K2</strain>
    </source>
</reference>
<feature type="region of interest" description="Disordered" evidence="1">
    <location>
        <begin position="190"/>
        <end position="234"/>
    </location>
</feature>
<gene>
    <name evidence="2" type="ORF">P5673_033144</name>
</gene>
<evidence type="ECO:0000256" key="1">
    <source>
        <dbReference type="SAM" id="MobiDB-lite"/>
    </source>
</evidence>
<feature type="region of interest" description="Disordered" evidence="1">
    <location>
        <begin position="125"/>
        <end position="147"/>
    </location>
</feature>
<dbReference type="EMBL" id="JARQWQ010000217">
    <property type="protein sequence ID" value="KAK2547093.1"/>
    <property type="molecule type" value="Genomic_DNA"/>
</dbReference>
<feature type="compositionally biased region" description="Basic and acidic residues" evidence="1">
    <location>
        <begin position="200"/>
        <end position="216"/>
    </location>
</feature>
<proteinExistence type="predicted"/>
<comment type="caution">
    <text evidence="2">The sequence shown here is derived from an EMBL/GenBank/DDBJ whole genome shotgun (WGS) entry which is preliminary data.</text>
</comment>
<dbReference type="Proteomes" id="UP001249851">
    <property type="component" value="Unassembled WGS sequence"/>
</dbReference>
<evidence type="ECO:0000313" key="2">
    <source>
        <dbReference type="EMBL" id="KAK2547093.1"/>
    </source>
</evidence>
<reference evidence="2" key="2">
    <citation type="journal article" date="2023" name="Science">
        <title>Genomic signatures of disease resistance in endangered staghorn corals.</title>
        <authorList>
            <person name="Vollmer S.V."/>
            <person name="Selwyn J.D."/>
            <person name="Despard B.A."/>
            <person name="Roesel C.L."/>
        </authorList>
    </citation>
    <scope>NUCLEOTIDE SEQUENCE</scope>
    <source>
        <strain evidence="2">K2</strain>
    </source>
</reference>
<accession>A0AAD9PQG1</accession>
<protein>
    <submittedName>
        <fullName evidence="2">Uncharacterized protein</fullName>
    </submittedName>
</protein>
<sequence>MALSYVLNVWLTYYICCKAKRSKKRHLPAVQQEGIESQGEMENPALEYDGDEQQSKLDCQGEHALRNHVTKQQEEHPHIYQRVDPGLSTASSINCHEMVNFPGYSPGNPKNKTKASFATTTKSAYQPLSPQLRATTKNNHRKNDNQQEKNLYQKLQIKSEKSQSTSAMDENVERIAGAAIPDYIEIISDPSTNSKIQQTCKEETLADASEDQRADQSEDDNEDDYWEPLDDSKR</sequence>
<feature type="compositionally biased region" description="Polar residues" evidence="1">
    <location>
        <begin position="126"/>
        <end position="137"/>
    </location>
</feature>